<accession>A0A1E5JR00</accession>
<reference evidence="2 3" key="1">
    <citation type="submission" date="2016-02" db="EMBL/GenBank/DDBJ databases">
        <title>Secondary metabolites in Legionella.</title>
        <authorList>
            <person name="Tobias N.J."/>
            <person name="Bode H.B."/>
        </authorList>
    </citation>
    <scope>NUCLEOTIDE SEQUENCE [LARGE SCALE GENOMIC DNA]</scope>
    <source>
        <strain evidence="2 3">DSM 19216</strain>
    </source>
</reference>
<gene>
    <name evidence="2" type="ORF">lpari_02146</name>
</gene>
<feature type="transmembrane region" description="Helical" evidence="1">
    <location>
        <begin position="240"/>
        <end position="261"/>
    </location>
</feature>
<dbReference type="InterPro" id="IPR009574">
    <property type="entry name" value="DUF1189"/>
</dbReference>
<protein>
    <recommendedName>
        <fullName evidence="4">DUF1189 domain-containing protein</fullName>
    </recommendedName>
</protein>
<dbReference type="Pfam" id="PF06691">
    <property type="entry name" value="DUF1189"/>
    <property type="match status" value="1"/>
</dbReference>
<feature type="transmembrane region" description="Helical" evidence="1">
    <location>
        <begin position="197"/>
        <end position="219"/>
    </location>
</feature>
<keyword evidence="1" id="KW-1133">Transmembrane helix</keyword>
<name>A0A1E5JR00_9GAMM</name>
<keyword evidence="1" id="KW-0812">Transmembrane</keyword>
<dbReference type="STRING" id="45071.Lpar_2804"/>
<dbReference type="AlphaFoldDB" id="A0A1E5JR00"/>
<keyword evidence="3" id="KW-1185">Reference proteome</keyword>
<dbReference type="Proteomes" id="UP000095229">
    <property type="component" value="Unassembled WGS sequence"/>
</dbReference>
<dbReference type="PATRIC" id="fig|45071.6.peg.3023"/>
<evidence type="ECO:0000313" key="2">
    <source>
        <dbReference type="EMBL" id="OEH46944.1"/>
    </source>
</evidence>
<keyword evidence="1" id="KW-0472">Membrane</keyword>
<proteinExistence type="predicted"/>
<dbReference type="EMBL" id="LSOG01000061">
    <property type="protein sequence ID" value="OEH46944.1"/>
    <property type="molecule type" value="Genomic_DNA"/>
</dbReference>
<organism evidence="2 3">
    <name type="scientific">Legionella parisiensis</name>
    <dbReference type="NCBI Taxonomy" id="45071"/>
    <lineage>
        <taxon>Bacteria</taxon>
        <taxon>Pseudomonadati</taxon>
        <taxon>Pseudomonadota</taxon>
        <taxon>Gammaproteobacteria</taxon>
        <taxon>Legionellales</taxon>
        <taxon>Legionellaceae</taxon>
        <taxon>Legionella</taxon>
    </lineage>
</organism>
<evidence type="ECO:0000256" key="1">
    <source>
        <dbReference type="SAM" id="Phobius"/>
    </source>
</evidence>
<evidence type="ECO:0000313" key="3">
    <source>
        <dbReference type="Proteomes" id="UP000095229"/>
    </source>
</evidence>
<feature type="transmembrane region" description="Helical" evidence="1">
    <location>
        <begin position="42"/>
        <end position="63"/>
    </location>
</feature>
<sequence>MGVSKEKNKQLKPIDTPVYRYWSALYMSFYSRRLYVDVGKRWRGLGILYLLLTIALFTIPFAVRMSFSLNQAFKEQITEPLSKIPVFYIQNGEVSFDKPMPYMIKNDQGQVVIVIDTTGKINDFPSNYPYLSILINKNKISLKVPSLKLFNMAETKPSKGTPLVQTFDKGTNLVFDGKKIAEEDSIKNVTFYSELMIYPMVVAMLFSIFIILFLVLAFLGQVFSNIFFSFNVTFAQSSRLLAVAGTPMLLLLLTMLTLNSIFMGSGYILFALLILYYSFALYSLRAESRRVAIL</sequence>
<comment type="caution">
    <text evidence="2">The sequence shown here is derived from an EMBL/GenBank/DDBJ whole genome shotgun (WGS) entry which is preliminary data.</text>
</comment>
<evidence type="ECO:0008006" key="4">
    <source>
        <dbReference type="Google" id="ProtNLM"/>
    </source>
</evidence>
<feature type="transmembrane region" description="Helical" evidence="1">
    <location>
        <begin position="267"/>
        <end position="284"/>
    </location>
</feature>